<reference evidence="4 5" key="1">
    <citation type="submission" date="2015-10" db="EMBL/GenBank/DDBJ databases">
        <authorList>
            <person name="Gilbert D.G."/>
        </authorList>
    </citation>
    <scope>NUCLEOTIDE SEQUENCE [LARGE SCALE GENOMIC DNA]</scope>
    <source>
        <strain evidence="4 5">NRRL B-16712</strain>
    </source>
</reference>
<dbReference type="Gene3D" id="3.90.180.10">
    <property type="entry name" value="Medium-chain alcohol dehydrogenases, catalytic domain"/>
    <property type="match status" value="1"/>
</dbReference>
<dbReference type="Proteomes" id="UP000053244">
    <property type="component" value="Unassembled WGS sequence"/>
</dbReference>
<keyword evidence="1" id="KW-0521">NADP</keyword>
<evidence type="ECO:0000259" key="3">
    <source>
        <dbReference type="SMART" id="SM00829"/>
    </source>
</evidence>
<dbReference type="CDD" id="cd08244">
    <property type="entry name" value="MDR_enoyl_red"/>
    <property type="match status" value="1"/>
</dbReference>
<gene>
    <name evidence="4" type="ORF">ADL15_44900</name>
</gene>
<dbReference type="InterPro" id="IPR013154">
    <property type="entry name" value="ADH-like_N"/>
</dbReference>
<organism evidence="4 5">
    <name type="scientific">Actinoplanes awajinensis subsp. mycoplanecinus</name>
    <dbReference type="NCBI Taxonomy" id="135947"/>
    <lineage>
        <taxon>Bacteria</taxon>
        <taxon>Bacillati</taxon>
        <taxon>Actinomycetota</taxon>
        <taxon>Actinomycetes</taxon>
        <taxon>Micromonosporales</taxon>
        <taxon>Micromonosporaceae</taxon>
        <taxon>Actinoplanes</taxon>
    </lineage>
</organism>
<name>A0A101JBX3_9ACTN</name>
<dbReference type="GO" id="GO:0070402">
    <property type="term" value="F:NADPH binding"/>
    <property type="evidence" value="ECO:0007669"/>
    <property type="project" value="TreeGrafter"/>
</dbReference>
<sequence>MRVVQVVRFGGPEVLVPGRVPDPVAGPGQVVVDVAVAGMTFVETQIRRGADRWHEQPQLPYVPGGLVAGHVSDLGDQVDPSWRGRRVLARTGQTGGFAERALASAAALFPVPDGLGLPDAITLYSDGSTAQGLVEHTRIDPGNWVLVEAAAGGVGNLLVQLARASGARVIGAARGSRKLEVIRELGADAAIDYATPDWTEQVLDATGGTGPDVVFDGVGGPIGRAAFAVTARGGRFSVHGASSGEATRVDPTEAARRGVTVAGIEQLLGFRPQATRWAEQMMAHAAAGLVRPIIGQTFPLDRAADAHAAIENRTAVGKTLLLI</sequence>
<dbReference type="Pfam" id="PF00107">
    <property type="entry name" value="ADH_zinc_N"/>
    <property type="match status" value="1"/>
</dbReference>
<dbReference type="SMART" id="SM00829">
    <property type="entry name" value="PKS_ER"/>
    <property type="match status" value="1"/>
</dbReference>
<dbReference type="OrthoDB" id="5195079at2"/>
<keyword evidence="5" id="KW-1185">Reference proteome</keyword>
<accession>A0A101JBX3</accession>
<dbReference type="InterPro" id="IPR011032">
    <property type="entry name" value="GroES-like_sf"/>
</dbReference>
<dbReference type="Gene3D" id="3.40.50.720">
    <property type="entry name" value="NAD(P)-binding Rossmann-like Domain"/>
    <property type="match status" value="1"/>
</dbReference>
<keyword evidence="2" id="KW-0560">Oxidoreductase</keyword>
<feature type="domain" description="Enoyl reductase (ER)" evidence="3">
    <location>
        <begin position="10"/>
        <end position="321"/>
    </location>
</feature>
<dbReference type="GO" id="GO:0016651">
    <property type="term" value="F:oxidoreductase activity, acting on NAD(P)H"/>
    <property type="evidence" value="ECO:0007669"/>
    <property type="project" value="TreeGrafter"/>
</dbReference>
<evidence type="ECO:0000256" key="2">
    <source>
        <dbReference type="ARBA" id="ARBA00023002"/>
    </source>
</evidence>
<protein>
    <submittedName>
        <fullName evidence="4">NADPH:quinone reductase</fullName>
    </submittedName>
</protein>
<dbReference type="InterPro" id="IPR036291">
    <property type="entry name" value="NAD(P)-bd_dom_sf"/>
</dbReference>
<comment type="caution">
    <text evidence="4">The sequence shown here is derived from an EMBL/GenBank/DDBJ whole genome shotgun (WGS) entry which is preliminary data.</text>
</comment>
<dbReference type="InterPro" id="IPR013149">
    <property type="entry name" value="ADH-like_C"/>
</dbReference>
<proteinExistence type="predicted"/>
<dbReference type="SUPFAM" id="SSF51735">
    <property type="entry name" value="NAD(P)-binding Rossmann-fold domains"/>
    <property type="match status" value="1"/>
</dbReference>
<dbReference type="Pfam" id="PF08240">
    <property type="entry name" value="ADH_N"/>
    <property type="match status" value="1"/>
</dbReference>
<evidence type="ECO:0000256" key="1">
    <source>
        <dbReference type="ARBA" id="ARBA00022857"/>
    </source>
</evidence>
<dbReference type="InterPro" id="IPR020843">
    <property type="entry name" value="ER"/>
</dbReference>
<dbReference type="SUPFAM" id="SSF50129">
    <property type="entry name" value="GroES-like"/>
    <property type="match status" value="1"/>
</dbReference>
<evidence type="ECO:0000313" key="5">
    <source>
        <dbReference type="Proteomes" id="UP000053244"/>
    </source>
</evidence>
<dbReference type="PANTHER" id="PTHR48106">
    <property type="entry name" value="QUINONE OXIDOREDUCTASE PIG3-RELATED"/>
    <property type="match status" value="1"/>
</dbReference>
<dbReference type="AlphaFoldDB" id="A0A101JBX3"/>
<evidence type="ECO:0000313" key="4">
    <source>
        <dbReference type="EMBL" id="KUL23957.1"/>
    </source>
</evidence>
<dbReference type="RefSeq" id="WP_067705756.1">
    <property type="nucleotide sequence ID" value="NZ_LLZH01000326.1"/>
</dbReference>
<dbReference type="EMBL" id="LLZH01000326">
    <property type="protein sequence ID" value="KUL23957.1"/>
    <property type="molecule type" value="Genomic_DNA"/>
</dbReference>